<feature type="domain" description="DUF5117" evidence="4">
    <location>
        <begin position="153"/>
        <end position="350"/>
    </location>
</feature>
<dbReference type="KEGG" id="lch:Lcho_2967"/>
<name>B1XZ59_LEPCP</name>
<evidence type="ECO:0000256" key="2">
    <source>
        <dbReference type="SAM" id="SignalP"/>
    </source>
</evidence>
<organism evidence="6 7">
    <name type="scientific">Leptothrix cholodnii (strain ATCC 51168 / LMG 8142 / SP-6)</name>
    <name type="common">Leptothrix discophora (strain SP-6)</name>
    <dbReference type="NCBI Taxonomy" id="395495"/>
    <lineage>
        <taxon>Bacteria</taxon>
        <taxon>Pseudomonadati</taxon>
        <taxon>Pseudomonadota</taxon>
        <taxon>Betaproteobacteria</taxon>
        <taxon>Burkholderiales</taxon>
        <taxon>Sphaerotilaceae</taxon>
        <taxon>Leptothrix</taxon>
    </lineage>
</organism>
<keyword evidence="7" id="KW-1185">Reference proteome</keyword>
<dbReference type="Pfam" id="PF17162">
    <property type="entry name" value="DUF5118"/>
    <property type="match status" value="1"/>
</dbReference>
<dbReference type="PANTHER" id="PTHR38478">
    <property type="entry name" value="PEPTIDASE M1A AND M12B"/>
    <property type="match status" value="1"/>
</dbReference>
<dbReference type="Gene3D" id="3.40.390.10">
    <property type="entry name" value="Collagenase (Catalytic Domain)"/>
    <property type="match status" value="1"/>
</dbReference>
<dbReference type="Pfam" id="PF17148">
    <property type="entry name" value="DUF5117"/>
    <property type="match status" value="1"/>
</dbReference>
<evidence type="ECO:0000259" key="4">
    <source>
        <dbReference type="Pfam" id="PF17148"/>
    </source>
</evidence>
<proteinExistence type="predicted"/>
<dbReference type="AlphaFoldDB" id="B1XZ59"/>
<evidence type="ECO:0008006" key="8">
    <source>
        <dbReference type="Google" id="ProtNLM"/>
    </source>
</evidence>
<dbReference type="Pfam" id="PF16313">
    <property type="entry name" value="DUF4953"/>
    <property type="match status" value="1"/>
</dbReference>
<feature type="chain" id="PRO_5002772648" description="DUF5117 domain-containing protein" evidence="2">
    <location>
        <begin position="39"/>
        <end position="952"/>
    </location>
</feature>
<evidence type="ECO:0000259" key="3">
    <source>
        <dbReference type="Pfam" id="PF16313"/>
    </source>
</evidence>
<dbReference type="PANTHER" id="PTHR38478:SF1">
    <property type="entry name" value="ZINC DEPENDENT METALLOPROTEASE DOMAIN LIPOPROTEIN"/>
    <property type="match status" value="1"/>
</dbReference>
<dbReference type="SUPFAM" id="SSF55486">
    <property type="entry name" value="Metalloproteases ('zincins'), catalytic domain"/>
    <property type="match status" value="1"/>
</dbReference>
<dbReference type="HOGENOM" id="CLU_008630_0_0_4"/>
<evidence type="ECO:0000313" key="7">
    <source>
        <dbReference type="Proteomes" id="UP000001693"/>
    </source>
</evidence>
<evidence type="ECO:0000259" key="5">
    <source>
        <dbReference type="Pfam" id="PF17162"/>
    </source>
</evidence>
<dbReference type="CDD" id="cd04276">
    <property type="entry name" value="ZnMc_MMP_like_2"/>
    <property type="match status" value="1"/>
</dbReference>
<feature type="domain" description="DUF5118" evidence="5">
    <location>
        <begin position="88"/>
        <end position="135"/>
    </location>
</feature>
<dbReference type="RefSeq" id="WP_012347983.1">
    <property type="nucleotide sequence ID" value="NC_010524.1"/>
</dbReference>
<feature type="region of interest" description="Disordered" evidence="1">
    <location>
        <begin position="60"/>
        <end position="90"/>
    </location>
</feature>
<accession>B1XZ59</accession>
<dbReference type="STRING" id="395495.Lcho_2967"/>
<dbReference type="OrthoDB" id="9776599at2"/>
<dbReference type="InterPro" id="IPR032534">
    <property type="entry name" value="EcxA_zinc-bd"/>
</dbReference>
<reference evidence="6 7" key="1">
    <citation type="submission" date="2008-03" db="EMBL/GenBank/DDBJ databases">
        <title>Complete sequence of Leptothrix cholodnii SP-6.</title>
        <authorList>
            <consortium name="US DOE Joint Genome Institute"/>
            <person name="Copeland A."/>
            <person name="Lucas S."/>
            <person name="Lapidus A."/>
            <person name="Glavina del Rio T."/>
            <person name="Dalin E."/>
            <person name="Tice H."/>
            <person name="Bruce D."/>
            <person name="Goodwin L."/>
            <person name="Pitluck S."/>
            <person name="Chertkov O."/>
            <person name="Brettin T."/>
            <person name="Detter J.C."/>
            <person name="Han C."/>
            <person name="Kuske C.R."/>
            <person name="Schmutz J."/>
            <person name="Larimer F."/>
            <person name="Land M."/>
            <person name="Hauser L."/>
            <person name="Kyrpides N."/>
            <person name="Lykidis A."/>
            <person name="Emerson D."/>
            <person name="Richardson P."/>
        </authorList>
    </citation>
    <scope>NUCLEOTIDE SEQUENCE [LARGE SCALE GENOMIC DNA]</scope>
    <source>
        <strain evidence="7">ATCC 51168 / LMG 8142 / SP-6</strain>
    </source>
</reference>
<dbReference type="InterPro" id="IPR024079">
    <property type="entry name" value="MetalloPept_cat_dom_sf"/>
</dbReference>
<feature type="domain" description="EcxA zinc-binding" evidence="3">
    <location>
        <begin position="538"/>
        <end position="863"/>
    </location>
</feature>
<feature type="signal peptide" evidence="2">
    <location>
        <begin position="1"/>
        <end position="38"/>
    </location>
</feature>
<sequence length="952" mass="101999" precursor="true">MSRFFPSSLTGCAAALPLRRGARTLALATLTLTLLACAQNPGAVPAQAVAASSPAAGPATPVSAAASGAASGAGKPAAASTPPSPGQPPAFATVIKDARQIDGLFTVWQKDEKFWLELAESDFDRPLFLSPKLASGIGESRLLGGLMVGSGAWVELRRIHNQVQLIERNAEYVARAGTPEARAVAASYSPSLIGSTAVASQPHPERKTVLVDAGALLMGDTLGLAGALQRNYRQGYSYDGRNSAITGVRNKPDLLVLEVQNHYATASLAQPQPGAPAGAPAPRLPVTLPDPRSLFVKLHYSLSRLPEQPMAARPADARVGHFTTVVSDFSDDLQRSPKLRHVNRWRLEKKDPSAALSPPVKPITYWLDRTIPLKYRDAVRDGILAWNAAFERIGFQDAIVVKVQPDDADFDTLDVGVASVRWMVNGPSGMAAIGPSHVDPRSGEILDADIGFESSSLRFNRLLRSQILADTTATAGFDWARLMQSPDARTLDQAQADTRPAHVHTERCEMAEMGAIQLGYGLDVLAARDALDPAGDVTEAFVRSYLKSLVMHEVGHTLGLRHNFRASHAYGERQIADPAYGQTRPLTGSVMDYAAINLPAPGAPTPVPFQTVLGPYDFWAIEYAYKPIEAAAEKAELARIAGRSAEPELAFGTDEDSFLGLDPESLQFDLGDDPVAHARKRIEIARDLIQRIEARPLQAGDAGSDYPRLRRSVSYALRDVGAATGVLMRQIGGVRTLRDQPGTGRDPLVPVSAAQQRAALELITGAVLSPQGLTISPALQRRLAPDFFDRADSLGHGETGIGTDFVPQQLLSGLQRAAVGQLMSDPLAQRLLDSEGKASRPDDSLQLAELYQRIASQVWAELAGAGGDIAPLRRELQREHANRLVALLLRPAGSGRSDARTLVASQTRELLASVSRVAGQRRWSEASRAHLRDIGVLLREALTARVVRVSAG</sequence>
<dbReference type="InterPro" id="IPR033428">
    <property type="entry name" value="DUF5118"/>
</dbReference>
<gene>
    <name evidence="6" type="ordered locus">Lcho_2967</name>
</gene>
<dbReference type="eggNOG" id="COG2186">
    <property type="taxonomic scope" value="Bacteria"/>
</dbReference>
<dbReference type="InterPro" id="IPR034032">
    <property type="entry name" value="Zn_MMP-like_bac"/>
</dbReference>
<feature type="compositionally biased region" description="Low complexity" evidence="1">
    <location>
        <begin position="60"/>
        <end position="81"/>
    </location>
</feature>
<dbReference type="EMBL" id="CP001013">
    <property type="protein sequence ID" value="ACB35229.1"/>
    <property type="molecule type" value="Genomic_DNA"/>
</dbReference>
<evidence type="ECO:0000256" key="1">
    <source>
        <dbReference type="SAM" id="MobiDB-lite"/>
    </source>
</evidence>
<dbReference type="Proteomes" id="UP000001693">
    <property type="component" value="Chromosome"/>
</dbReference>
<dbReference type="InterPro" id="IPR033413">
    <property type="entry name" value="DUF5117"/>
</dbReference>
<protein>
    <recommendedName>
        <fullName evidence="8">DUF5117 domain-containing protein</fullName>
    </recommendedName>
</protein>
<evidence type="ECO:0000313" key="6">
    <source>
        <dbReference type="EMBL" id="ACB35229.1"/>
    </source>
</evidence>
<dbReference type="GO" id="GO:0008237">
    <property type="term" value="F:metallopeptidase activity"/>
    <property type="evidence" value="ECO:0007669"/>
    <property type="project" value="InterPro"/>
</dbReference>
<keyword evidence="2" id="KW-0732">Signal</keyword>